<dbReference type="GO" id="GO:0016920">
    <property type="term" value="F:pyroglutamyl-peptidase activity"/>
    <property type="evidence" value="ECO:0007669"/>
    <property type="project" value="InterPro"/>
</dbReference>
<dbReference type="Pfam" id="PF01470">
    <property type="entry name" value="Peptidase_C15"/>
    <property type="match status" value="1"/>
</dbReference>
<dbReference type="AlphaFoldDB" id="A0AA38RUI2"/>
<dbReference type="InterPro" id="IPR000816">
    <property type="entry name" value="Peptidase_C15"/>
</dbReference>
<dbReference type="Gene3D" id="3.40.630.20">
    <property type="entry name" value="Peptidase C15, pyroglutamyl peptidase I-like"/>
    <property type="match status" value="1"/>
</dbReference>
<gene>
    <name evidence="6" type="ORF">NKR23_g8079</name>
</gene>
<reference evidence="6" key="1">
    <citation type="submission" date="2022-07" db="EMBL/GenBank/DDBJ databases">
        <title>Fungi with potential for degradation of polypropylene.</title>
        <authorList>
            <person name="Gostincar C."/>
        </authorList>
    </citation>
    <scope>NUCLEOTIDE SEQUENCE</scope>
    <source>
        <strain evidence="6">EXF-13308</strain>
    </source>
</reference>
<evidence type="ECO:0000256" key="4">
    <source>
        <dbReference type="ARBA" id="ARBA00022801"/>
    </source>
</evidence>
<comment type="similarity">
    <text evidence="1">Belongs to the peptidase C15 family.</text>
</comment>
<evidence type="ECO:0000256" key="2">
    <source>
        <dbReference type="ARBA" id="ARBA00022490"/>
    </source>
</evidence>
<evidence type="ECO:0000256" key="5">
    <source>
        <dbReference type="ARBA" id="ARBA00022807"/>
    </source>
</evidence>
<keyword evidence="5" id="KW-0788">Thiol protease</keyword>
<proteinExistence type="inferred from homology"/>
<dbReference type="GO" id="GO:0005829">
    <property type="term" value="C:cytosol"/>
    <property type="evidence" value="ECO:0007669"/>
    <property type="project" value="InterPro"/>
</dbReference>
<dbReference type="InterPro" id="IPR036440">
    <property type="entry name" value="Peptidase_C15-like_sf"/>
</dbReference>
<accession>A0AA38RUI2</accession>
<keyword evidence="2" id="KW-0963">Cytoplasm</keyword>
<keyword evidence="4" id="KW-0378">Hydrolase</keyword>
<evidence type="ECO:0000256" key="1">
    <source>
        <dbReference type="ARBA" id="ARBA00006641"/>
    </source>
</evidence>
<dbReference type="PANTHER" id="PTHR23402:SF1">
    <property type="entry name" value="PYROGLUTAMYL-PEPTIDASE I"/>
    <property type="match status" value="1"/>
</dbReference>
<dbReference type="CDD" id="cd00501">
    <property type="entry name" value="Peptidase_C15"/>
    <property type="match status" value="1"/>
</dbReference>
<evidence type="ECO:0000313" key="7">
    <source>
        <dbReference type="Proteomes" id="UP001174694"/>
    </source>
</evidence>
<keyword evidence="7" id="KW-1185">Reference proteome</keyword>
<dbReference type="GO" id="GO:0006508">
    <property type="term" value="P:proteolysis"/>
    <property type="evidence" value="ECO:0007669"/>
    <property type="project" value="UniProtKB-KW"/>
</dbReference>
<dbReference type="EMBL" id="JANBVO010000027">
    <property type="protein sequence ID" value="KAJ9139162.1"/>
    <property type="molecule type" value="Genomic_DNA"/>
</dbReference>
<name>A0AA38RUI2_9PEZI</name>
<sequence>MGSSNVEDDEITVLVTGFGPFKEQFPHNPSWEIAHRLPDYLPPLRAKSTGASSATTPLPPVRILVYPKPVRVNYQVVRGLVPQLWDPSAGLTAGRRIDYTLHVGMAGPRPFYALERVGHRDGYGMRDVDGKLLRDEERRLEEGAGWVWHGCPPALETELDAEDVMERWIKHSPDNLDLRMSFDAGHYLCDFIYYSSLAHLWKAQERRRVLFLHVPADASEDALRTGTELVTQLIRSIVESELSKKQPAATY</sequence>
<dbReference type="PANTHER" id="PTHR23402">
    <property type="entry name" value="PROTEASE FAMILY C15 PYROGLUTAMYL-PEPTIDASE I-RELATED"/>
    <property type="match status" value="1"/>
</dbReference>
<dbReference type="InterPro" id="IPR016125">
    <property type="entry name" value="Peptidase_C15-like"/>
</dbReference>
<dbReference type="Proteomes" id="UP001174694">
    <property type="component" value="Unassembled WGS sequence"/>
</dbReference>
<dbReference type="SUPFAM" id="SSF53182">
    <property type="entry name" value="Pyrrolidone carboxyl peptidase (pyroglutamate aminopeptidase)"/>
    <property type="match status" value="1"/>
</dbReference>
<comment type="caution">
    <text evidence="6">The sequence shown here is derived from an EMBL/GenBank/DDBJ whole genome shotgun (WGS) entry which is preliminary data.</text>
</comment>
<keyword evidence="3" id="KW-0645">Protease</keyword>
<organism evidence="6 7">
    <name type="scientific">Pleurostoma richardsiae</name>
    <dbReference type="NCBI Taxonomy" id="41990"/>
    <lineage>
        <taxon>Eukaryota</taxon>
        <taxon>Fungi</taxon>
        <taxon>Dikarya</taxon>
        <taxon>Ascomycota</taxon>
        <taxon>Pezizomycotina</taxon>
        <taxon>Sordariomycetes</taxon>
        <taxon>Sordariomycetidae</taxon>
        <taxon>Calosphaeriales</taxon>
        <taxon>Pleurostomataceae</taxon>
        <taxon>Pleurostoma</taxon>
    </lineage>
</organism>
<evidence type="ECO:0000313" key="6">
    <source>
        <dbReference type="EMBL" id="KAJ9139162.1"/>
    </source>
</evidence>
<protein>
    <submittedName>
        <fullName evidence="6">Pyroglutamyl peptidase type</fullName>
    </submittedName>
</protein>
<evidence type="ECO:0000256" key="3">
    <source>
        <dbReference type="ARBA" id="ARBA00022670"/>
    </source>
</evidence>